<comment type="caution">
    <text evidence="3">The sequence shown here is derived from an EMBL/GenBank/DDBJ whole genome shotgun (WGS) entry which is preliminary data.</text>
</comment>
<dbReference type="PANTHER" id="PTHR30327">
    <property type="entry name" value="UNCHARACTERIZED PROTEIN YQGE"/>
    <property type="match status" value="1"/>
</dbReference>
<dbReference type="InterPro" id="IPR003774">
    <property type="entry name" value="AlgH-like"/>
</dbReference>
<dbReference type="Gene3D" id="3.40.1740.10">
    <property type="entry name" value="VC0467-like"/>
    <property type="match status" value="1"/>
</dbReference>
<dbReference type="SUPFAM" id="SSF143456">
    <property type="entry name" value="VC0467-like"/>
    <property type="match status" value="1"/>
</dbReference>
<dbReference type="RefSeq" id="WP_149521122.1">
    <property type="nucleotide sequence ID" value="NZ_VTOU01000001.1"/>
</dbReference>
<dbReference type="Pfam" id="PF02622">
    <property type="entry name" value="DUF179"/>
    <property type="match status" value="1"/>
</dbReference>
<dbReference type="Proteomes" id="UP000322077">
    <property type="component" value="Unassembled WGS sequence"/>
</dbReference>
<name>A0A5D9CCQ4_9SPHN</name>
<dbReference type="PANTHER" id="PTHR30327:SF1">
    <property type="entry name" value="UPF0301 PROTEIN YQGE"/>
    <property type="match status" value="1"/>
</dbReference>
<reference evidence="3 4" key="1">
    <citation type="submission" date="2019-08" db="EMBL/GenBank/DDBJ databases">
        <authorList>
            <person name="Wang G."/>
            <person name="Xu Z."/>
        </authorList>
    </citation>
    <scope>NUCLEOTIDE SEQUENCE [LARGE SCALE GENOMIC DNA]</scope>
    <source>
        <strain evidence="3 4">ZX</strain>
    </source>
</reference>
<dbReference type="EMBL" id="VTOU01000001">
    <property type="protein sequence ID" value="TZG29464.1"/>
    <property type="molecule type" value="Genomic_DNA"/>
</dbReference>
<evidence type="ECO:0000313" key="3">
    <source>
        <dbReference type="EMBL" id="TZG29464.1"/>
    </source>
</evidence>
<dbReference type="HAMAP" id="MF_00758">
    <property type="entry name" value="UPF0301"/>
    <property type="match status" value="1"/>
</dbReference>
<organism evidence="3 4">
    <name type="scientific">Sphingomonas montanisoli</name>
    <dbReference type="NCBI Taxonomy" id="2606412"/>
    <lineage>
        <taxon>Bacteria</taxon>
        <taxon>Pseudomonadati</taxon>
        <taxon>Pseudomonadota</taxon>
        <taxon>Alphaproteobacteria</taxon>
        <taxon>Sphingomonadales</taxon>
        <taxon>Sphingomonadaceae</taxon>
        <taxon>Sphingomonas</taxon>
    </lineage>
</organism>
<comment type="similarity">
    <text evidence="1 2">Belongs to the UPF0301 (AlgH) family.</text>
</comment>
<evidence type="ECO:0000313" key="4">
    <source>
        <dbReference type="Proteomes" id="UP000322077"/>
    </source>
</evidence>
<accession>A0A5D9CCQ4</accession>
<dbReference type="GO" id="GO:0005829">
    <property type="term" value="C:cytosol"/>
    <property type="evidence" value="ECO:0007669"/>
    <property type="project" value="TreeGrafter"/>
</dbReference>
<proteinExistence type="inferred from homology"/>
<evidence type="ECO:0000256" key="2">
    <source>
        <dbReference type="HAMAP-Rule" id="MF_00758"/>
    </source>
</evidence>
<sequence>MDAPVSLAGQYLLALPGIGDPRFERAVIAMCAHDTDGALGIGVGRLIQGITLHGLLEQVDIEPGVAPDAAIHVGGPVEPQRGFVLHSPEWKGGDTIRIDDRWGLTSTLDVLRAISEGVGPTRWLVALGYAGWGEGQLDGEMRRHGWLATRGDDSILFDRHAADRWEAAMRSTGIDPRLLSATSGRA</sequence>
<dbReference type="AlphaFoldDB" id="A0A5D9CCQ4"/>
<gene>
    <name evidence="3" type="ORF">FYJ91_04915</name>
</gene>
<keyword evidence="4" id="KW-1185">Reference proteome</keyword>
<protein>
    <recommendedName>
        <fullName evidence="2">UPF0301 protein FYJ91_04915</fullName>
    </recommendedName>
</protein>
<evidence type="ECO:0000256" key="1">
    <source>
        <dbReference type="ARBA" id="ARBA00009600"/>
    </source>
</evidence>